<evidence type="ECO:0008006" key="3">
    <source>
        <dbReference type="Google" id="ProtNLM"/>
    </source>
</evidence>
<accession>A0AAE6BN69</accession>
<sequence>MQYFQSVFSDTLTATTAFDAYDLVDFNDAKITADDAPVKAVALNPATPGLDVAGMMIGRTRLRARGAIGRGDKLISAAAGGVKTATGASVNVFARALTAAADGEFVAVFVFVK</sequence>
<dbReference type="RefSeq" id="WP_137084467.1">
    <property type="nucleotide sequence ID" value="NZ_CP039907.1"/>
</dbReference>
<dbReference type="Proteomes" id="UP000298646">
    <property type="component" value="Chromosome circular"/>
</dbReference>
<gene>
    <name evidence="1" type="ORF">CFBP6624_07265</name>
</gene>
<evidence type="ECO:0000313" key="2">
    <source>
        <dbReference type="Proteomes" id="UP000298646"/>
    </source>
</evidence>
<dbReference type="EMBL" id="CP039907">
    <property type="protein sequence ID" value="QCL99952.1"/>
    <property type="molecule type" value="Genomic_DNA"/>
</dbReference>
<proteinExistence type="predicted"/>
<evidence type="ECO:0000313" key="1">
    <source>
        <dbReference type="EMBL" id="QCL99952.1"/>
    </source>
</evidence>
<protein>
    <recommendedName>
        <fullName evidence="3">DUF2190 family protein</fullName>
    </recommendedName>
</protein>
<dbReference type="AlphaFoldDB" id="A0AAE6BN69"/>
<reference evidence="1 2" key="1">
    <citation type="submission" date="2019-04" db="EMBL/GenBank/DDBJ databases">
        <title>Complete genome sequence of Agrobacterium tumefaciens CFBP6624.</title>
        <authorList>
            <person name="Haryono M."/>
            <person name="Lin Y.-C."/>
            <person name="Lai E.-M."/>
            <person name="Kuo C.-H."/>
        </authorList>
    </citation>
    <scope>NUCLEOTIDE SEQUENCE [LARGE SCALE GENOMIC DNA]</scope>
    <source>
        <strain evidence="1 2">CFBP6624</strain>
    </source>
</reference>
<organism evidence="1 2">
    <name type="scientific">Agrobacterium tumefaciens</name>
    <dbReference type="NCBI Taxonomy" id="358"/>
    <lineage>
        <taxon>Bacteria</taxon>
        <taxon>Pseudomonadati</taxon>
        <taxon>Pseudomonadota</taxon>
        <taxon>Alphaproteobacteria</taxon>
        <taxon>Hyphomicrobiales</taxon>
        <taxon>Rhizobiaceae</taxon>
        <taxon>Rhizobium/Agrobacterium group</taxon>
        <taxon>Agrobacterium</taxon>
        <taxon>Agrobacterium tumefaciens complex</taxon>
    </lineage>
</organism>
<name>A0AAE6BN69_AGRTU</name>